<feature type="compositionally biased region" description="Polar residues" evidence="5">
    <location>
        <begin position="310"/>
        <end position="327"/>
    </location>
</feature>
<evidence type="ECO:0000313" key="10">
    <source>
        <dbReference type="Proteomes" id="UP000008281"/>
    </source>
</evidence>
<feature type="transmembrane region" description="Helical" evidence="6">
    <location>
        <begin position="250"/>
        <end position="272"/>
    </location>
</feature>
<dbReference type="OMA" id="WIPYREI"/>
<feature type="signal peptide" evidence="7">
    <location>
        <begin position="1"/>
        <end position="16"/>
    </location>
</feature>
<feature type="chain" id="PRO_5003174104" description="G-protein coupled receptors family 1 profile domain-containing protein" evidence="7">
    <location>
        <begin position="17"/>
        <end position="327"/>
    </location>
</feature>
<dbReference type="AlphaFoldDB" id="E3LL95"/>
<dbReference type="InterPro" id="IPR019427">
    <property type="entry name" value="7TM_GPCR_serpentine_rcpt_Srw"/>
</dbReference>
<dbReference type="STRING" id="31234.E3LL95"/>
<gene>
    <name evidence="9" type="ORF">CRE_18870</name>
</gene>
<dbReference type="Gene3D" id="1.20.1070.10">
    <property type="entry name" value="Rhodopsin 7-helix transmembrane proteins"/>
    <property type="match status" value="1"/>
</dbReference>
<feature type="transmembrane region" description="Helical" evidence="6">
    <location>
        <begin position="213"/>
        <end position="238"/>
    </location>
</feature>
<keyword evidence="10" id="KW-1185">Reference proteome</keyword>
<dbReference type="Proteomes" id="UP000008281">
    <property type="component" value="Unassembled WGS sequence"/>
</dbReference>
<evidence type="ECO:0000313" key="9">
    <source>
        <dbReference type="EMBL" id="EFP00069.1"/>
    </source>
</evidence>
<comment type="subcellular location">
    <subcellularLocation>
        <location evidence="1">Membrane</location>
    </subcellularLocation>
</comment>
<dbReference type="PANTHER" id="PTHR22751">
    <property type="entry name" value="G-PROTEIN COUPLED RECEPTOR-RELATED"/>
    <property type="match status" value="1"/>
</dbReference>
<dbReference type="PROSITE" id="PS50262">
    <property type="entry name" value="G_PROTEIN_RECEP_F1_2"/>
    <property type="match status" value="1"/>
</dbReference>
<proteinExistence type="predicted"/>
<keyword evidence="2 6" id="KW-0812">Transmembrane</keyword>
<evidence type="ECO:0000256" key="3">
    <source>
        <dbReference type="ARBA" id="ARBA00022989"/>
    </source>
</evidence>
<keyword evidence="3 6" id="KW-1133">Transmembrane helix</keyword>
<name>E3LL95_CAERE</name>
<evidence type="ECO:0000256" key="2">
    <source>
        <dbReference type="ARBA" id="ARBA00022692"/>
    </source>
</evidence>
<evidence type="ECO:0000256" key="1">
    <source>
        <dbReference type="ARBA" id="ARBA00004370"/>
    </source>
</evidence>
<dbReference type="GO" id="GO:0008528">
    <property type="term" value="F:G protein-coupled peptide receptor activity"/>
    <property type="evidence" value="ECO:0007669"/>
    <property type="project" value="InterPro"/>
</dbReference>
<sequence>MRNNSVNVWLMGTAICDLIMLSWIPYREIEEFSITNAEVDYECIPPGSFFKTYFDNYCNAIQSMTRRLYTWIGIIMATARVLIVSNPMNPSYDKLTKPYFAILSMLIPMIFCSLGPIMFLVPAVTSNDIQWKPDESCGYPKNFTMIKYGGAIDGWMFNYTMMAVVVAIEMILKIISVFSLPIVTIILIRLLRKAEASRKKLQRNSENSSNDHTTKLVTVMTISLLVSEGPGSIVTVILTMLEEDIFLLKIVTSIFSSWNLVVILNSAIHWLICVSMSSQYRNCVKEMFPCLAKRQNRRIEPSLDSGVRRSPSSSENNGSLFTRTQRY</sequence>
<feature type="transmembrane region" description="Helical" evidence="6">
    <location>
        <begin position="100"/>
        <end position="124"/>
    </location>
</feature>
<feature type="domain" description="G-protein coupled receptors family 1 profile" evidence="8">
    <location>
        <begin position="1"/>
        <end position="273"/>
    </location>
</feature>
<feature type="transmembrane region" description="Helical" evidence="6">
    <location>
        <begin position="174"/>
        <end position="192"/>
    </location>
</feature>
<feature type="region of interest" description="Disordered" evidence="5">
    <location>
        <begin position="302"/>
        <end position="327"/>
    </location>
</feature>
<protein>
    <recommendedName>
        <fullName evidence="8">G-protein coupled receptors family 1 profile domain-containing protein</fullName>
    </recommendedName>
</protein>
<keyword evidence="7" id="KW-0732">Signal</keyword>
<reference evidence="9" key="1">
    <citation type="submission" date="2007-07" db="EMBL/GenBank/DDBJ databases">
        <title>PCAP assembly of the Caenorhabditis remanei genome.</title>
        <authorList>
            <consortium name="The Caenorhabditis remanei Sequencing Consortium"/>
            <person name="Wilson R.K."/>
        </authorList>
    </citation>
    <scope>NUCLEOTIDE SEQUENCE [LARGE SCALE GENOMIC DNA]</scope>
    <source>
        <strain evidence="9">PB4641</strain>
    </source>
</reference>
<dbReference type="InParanoid" id="E3LL95"/>
<dbReference type="Pfam" id="PF10324">
    <property type="entry name" value="7TM_GPCR_Srw"/>
    <property type="match status" value="1"/>
</dbReference>
<feature type="transmembrane region" description="Helical" evidence="6">
    <location>
        <begin position="68"/>
        <end position="88"/>
    </location>
</feature>
<dbReference type="OrthoDB" id="5905493at2759"/>
<dbReference type="InterPro" id="IPR017452">
    <property type="entry name" value="GPCR_Rhodpsn_7TM"/>
</dbReference>
<evidence type="ECO:0000256" key="4">
    <source>
        <dbReference type="ARBA" id="ARBA00023136"/>
    </source>
</evidence>
<dbReference type="EMBL" id="DS268410">
    <property type="protein sequence ID" value="EFP00069.1"/>
    <property type="molecule type" value="Genomic_DNA"/>
</dbReference>
<keyword evidence="4 6" id="KW-0472">Membrane</keyword>
<dbReference type="HOGENOM" id="CLU_043715_3_0_1"/>
<evidence type="ECO:0000256" key="6">
    <source>
        <dbReference type="SAM" id="Phobius"/>
    </source>
</evidence>
<dbReference type="SUPFAM" id="SSF81321">
    <property type="entry name" value="Family A G protein-coupled receptor-like"/>
    <property type="match status" value="1"/>
</dbReference>
<feature type="transmembrane region" description="Helical" evidence="6">
    <location>
        <begin position="145"/>
        <end position="168"/>
    </location>
</feature>
<evidence type="ECO:0000256" key="7">
    <source>
        <dbReference type="SAM" id="SignalP"/>
    </source>
</evidence>
<evidence type="ECO:0000259" key="8">
    <source>
        <dbReference type="PROSITE" id="PS50262"/>
    </source>
</evidence>
<dbReference type="PANTHER" id="PTHR22751:SF54">
    <property type="entry name" value="G-PROTEIN COUPLED RECEPTORS FAMILY 1 PROFILE DOMAIN-CONTAINING PROTEIN"/>
    <property type="match status" value="1"/>
</dbReference>
<organism evidence="10">
    <name type="scientific">Caenorhabditis remanei</name>
    <name type="common">Caenorhabditis vulgaris</name>
    <dbReference type="NCBI Taxonomy" id="31234"/>
    <lineage>
        <taxon>Eukaryota</taxon>
        <taxon>Metazoa</taxon>
        <taxon>Ecdysozoa</taxon>
        <taxon>Nematoda</taxon>
        <taxon>Chromadorea</taxon>
        <taxon>Rhabditida</taxon>
        <taxon>Rhabditina</taxon>
        <taxon>Rhabditomorpha</taxon>
        <taxon>Rhabditoidea</taxon>
        <taxon>Rhabditidae</taxon>
        <taxon>Peloderinae</taxon>
        <taxon>Caenorhabditis</taxon>
    </lineage>
</organism>
<accession>E3LL95</accession>
<dbReference type="GO" id="GO:0016020">
    <property type="term" value="C:membrane"/>
    <property type="evidence" value="ECO:0007669"/>
    <property type="project" value="UniProtKB-SubCell"/>
</dbReference>
<evidence type="ECO:0000256" key="5">
    <source>
        <dbReference type="SAM" id="MobiDB-lite"/>
    </source>
</evidence>